<sequence>MANFRRAKINTMHKLLIVKAFEKSKKIRQEQGDNNPSLINQAKDLSDYVDREIGFPLGEKSFRNYKNEAERILEPEEDISIRHEVVLGLLSYLGYSSYQEFEKENGLIEKEKQFKKHKIHSFVKKHATTLVVSGLLIIGFFVYQTLTQQCWMFWDGNQYIETSFDAKKYQSGLLKLCDGNLINNFKRIEPDSDTEFFDDLGKAKVWYFKNKKGEVEFFTALGKHPITGKTLNEITEYMIDKYVKNKTPTL</sequence>
<evidence type="ECO:0000256" key="1">
    <source>
        <dbReference type="SAM" id="Phobius"/>
    </source>
</evidence>
<organism evidence="2 3">
    <name type="scientific">Aestuariibaculum sediminum</name>
    <dbReference type="NCBI Taxonomy" id="2770637"/>
    <lineage>
        <taxon>Bacteria</taxon>
        <taxon>Pseudomonadati</taxon>
        <taxon>Bacteroidota</taxon>
        <taxon>Flavobacteriia</taxon>
        <taxon>Flavobacteriales</taxon>
        <taxon>Flavobacteriaceae</taxon>
    </lineage>
</organism>
<gene>
    <name evidence="2" type="ORF">ICJ83_04125</name>
</gene>
<keyword evidence="1" id="KW-1133">Transmembrane helix</keyword>
<keyword evidence="1" id="KW-0472">Membrane</keyword>
<keyword evidence="1" id="KW-0812">Transmembrane</keyword>
<dbReference type="EMBL" id="JACVXB010000001">
    <property type="protein sequence ID" value="MBD0831313.1"/>
    <property type="molecule type" value="Genomic_DNA"/>
</dbReference>
<evidence type="ECO:0000313" key="2">
    <source>
        <dbReference type="EMBL" id="MBD0831313.1"/>
    </source>
</evidence>
<dbReference type="Proteomes" id="UP000600588">
    <property type="component" value="Unassembled WGS sequence"/>
</dbReference>
<protein>
    <submittedName>
        <fullName evidence="2">Uncharacterized protein</fullName>
    </submittedName>
</protein>
<accession>A0A8J6U716</accession>
<comment type="caution">
    <text evidence="2">The sequence shown here is derived from an EMBL/GenBank/DDBJ whole genome shotgun (WGS) entry which is preliminary data.</text>
</comment>
<dbReference type="AlphaFoldDB" id="A0A8J6U716"/>
<reference evidence="2 3" key="1">
    <citation type="submission" date="2020-09" db="EMBL/GenBank/DDBJ databases">
        <title>TT11 complete genome.</title>
        <authorList>
            <person name="Wu Z."/>
        </authorList>
    </citation>
    <scope>NUCLEOTIDE SEQUENCE [LARGE SCALE GENOMIC DNA]</scope>
    <source>
        <strain evidence="2 3">TT11</strain>
    </source>
</reference>
<feature type="transmembrane region" description="Helical" evidence="1">
    <location>
        <begin position="122"/>
        <end position="143"/>
    </location>
</feature>
<proteinExistence type="predicted"/>
<evidence type="ECO:0000313" key="3">
    <source>
        <dbReference type="Proteomes" id="UP000600588"/>
    </source>
</evidence>
<keyword evidence="3" id="KW-1185">Reference proteome</keyword>
<dbReference type="RefSeq" id="WP_188229075.1">
    <property type="nucleotide sequence ID" value="NZ_JACVXB010000001.1"/>
</dbReference>
<name>A0A8J6U716_9FLAO</name>